<proteinExistence type="predicted"/>
<accession>A0ABN8PTN8</accession>
<evidence type="ECO:0000313" key="2">
    <source>
        <dbReference type="Proteomes" id="UP001159405"/>
    </source>
</evidence>
<dbReference type="Proteomes" id="UP001159405">
    <property type="component" value="Unassembled WGS sequence"/>
</dbReference>
<comment type="caution">
    <text evidence="1">The sequence shown here is derived from an EMBL/GenBank/DDBJ whole genome shotgun (WGS) entry which is preliminary data.</text>
</comment>
<gene>
    <name evidence="1" type="ORF">PLOB_00047206</name>
</gene>
<sequence length="65" mass="7494">MDKAVPETTKKATKYGMTLFNEWLARSGGATFSKPREEMSKQELNACLKCFYTSARKKDGTYYKR</sequence>
<reference evidence="1 2" key="1">
    <citation type="submission" date="2022-05" db="EMBL/GenBank/DDBJ databases">
        <authorList>
            <consortium name="Genoscope - CEA"/>
            <person name="William W."/>
        </authorList>
    </citation>
    <scope>NUCLEOTIDE SEQUENCE [LARGE SCALE GENOMIC DNA]</scope>
</reference>
<organism evidence="1 2">
    <name type="scientific">Porites lobata</name>
    <dbReference type="NCBI Taxonomy" id="104759"/>
    <lineage>
        <taxon>Eukaryota</taxon>
        <taxon>Metazoa</taxon>
        <taxon>Cnidaria</taxon>
        <taxon>Anthozoa</taxon>
        <taxon>Hexacorallia</taxon>
        <taxon>Scleractinia</taxon>
        <taxon>Fungiina</taxon>
        <taxon>Poritidae</taxon>
        <taxon>Porites</taxon>
    </lineage>
</organism>
<keyword evidence="2" id="KW-1185">Reference proteome</keyword>
<dbReference type="PANTHER" id="PTHR21446:SF12">
    <property type="entry name" value="POTASSIUM CHANNEL TETRAMERIZATION DOMAIN CONTAINING 1"/>
    <property type="match status" value="1"/>
</dbReference>
<dbReference type="PANTHER" id="PTHR21446">
    <property type="entry name" value="DUF3504 DOMAIN-CONTAINING PROTEIN"/>
    <property type="match status" value="1"/>
</dbReference>
<dbReference type="InterPro" id="IPR052787">
    <property type="entry name" value="MAVS"/>
</dbReference>
<name>A0ABN8PTN8_9CNID</name>
<evidence type="ECO:0000313" key="1">
    <source>
        <dbReference type="EMBL" id="CAH3150026.1"/>
    </source>
</evidence>
<protein>
    <submittedName>
        <fullName evidence="1">Uncharacterized protein</fullName>
    </submittedName>
</protein>
<dbReference type="EMBL" id="CALNXK010000088">
    <property type="protein sequence ID" value="CAH3150026.1"/>
    <property type="molecule type" value="Genomic_DNA"/>
</dbReference>